<evidence type="ECO:0000256" key="1">
    <source>
        <dbReference type="ARBA" id="ARBA00022574"/>
    </source>
</evidence>
<keyword evidence="2" id="KW-0677">Repeat</keyword>
<protein>
    <submittedName>
        <fullName evidence="4">Uncharacterized protein</fullName>
    </submittedName>
</protein>
<proteinExistence type="predicted"/>
<evidence type="ECO:0000313" key="5">
    <source>
        <dbReference type="Proteomes" id="UP000436088"/>
    </source>
</evidence>
<evidence type="ECO:0000313" key="4">
    <source>
        <dbReference type="EMBL" id="KAE8733230.1"/>
    </source>
</evidence>
<dbReference type="SMART" id="SM00320">
    <property type="entry name" value="WD40"/>
    <property type="match status" value="3"/>
</dbReference>
<sequence length="218" mass="24142">MINLRKGEKTLKPTPRVSRQGIQPIRQLAEDNVESLRNSFARTSLPSAVPVSDSDLVLDSVLPKWRSVDISCSLCGHTSPVESLAFDSAEGLVLAGSSTGGIMLRDLEETKMIRWLTGHRSNCTALFGEFFASGSMDANLKVWDIRMKGRIHTYKGHTRGVSMIRFSPDGRWVVSGGLDNVVKVWDLTAGKLLNEFKFHEGLIRTIDFHPLEFLLATG</sequence>
<organism evidence="4 5">
    <name type="scientific">Hibiscus syriacus</name>
    <name type="common">Rose of Sharon</name>
    <dbReference type="NCBI Taxonomy" id="106335"/>
    <lineage>
        <taxon>Eukaryota</taxon>
        <taxon>Viridiplantae</taxon>
        <taxon>Streptophyta</taxon>
        <taxon>Embryophyta</taxon>
        <taxon>Tracheophyta</taxon>
        <taxon>Spermatophyta</taxon>
        <taxon>Magnoliopsida</taxon>
        <taxon>eudicotyledons</taxon>
        <taxon>Gunneridae</taxon>
        <taxon>Pentapetalae</taxon>
        <taxon>rosids</taxon>
        <taxon>malvids</taxon>
        <taxon>Malvales</taxon>
        <taxon>Malvaceae</taxon>
        <taxon>Malvoideae</taxon>
        <taxon>Hibiscus</taxon>
    </lineage>
</organism>
<reference evidence="4" key="1">
    <citation type="submission" date="2019-09" db="EMBL/GenBank/DDBJ databases">
        <title>Draft genome information of white flower Hibiscus syriacus.</title>
        <authorList>
            <person name="Kim Y.-M."/>
        </authorList>
    </citation>
    <scope>NUCLEOTIDE SEQUENCE [LARGE SCALE GENOMIC DNA]</scope>
    <source>
        <strain evidence="4">YM2019G1</strain>
    </source>
</reference>
<dbReference type="InterPro" id="IPR015943">
    <property type="entry name" value="WD40/YVTN_repeat-like_dom_sf"/>
</dbReference>
<dbReference type="GO" id="GO:0007019">
    <property type="term" value="P:microtubule depolymerization"/>
    <property type="evidence" value="ECO:0007669"/>
    <property type="project" value="TreeGrafter"/>
</dbReference>
<accession>A0A6A3CVB5</accession>
<dbReference type="InterPro" id="IPR036322">
    <property type="entry name" value="WD40_repeat_dom_sf"/>
</dbReference>
<feature type="repeat" description="WD" evidence="3">
    <location>
        <begin position="128"/>
        <end position="153"/>
    </location>
</feature>
<evidence type="ECO:0000256" key="2">
    <source>
        <dbReference type="ARBA" id="ARBA00022737"/>
    </source>
</evidence>
<gene>
    <name evidence="4" type="ORF">F3Y22_tig00001478pilonHSYRG00474</name>
</gene>
<comment type="caution">
    <text evidence="4">The sequence shown here is derived from an EMBL/GenBank/DDBJ whole genome shotgun (WGS) entry which is preliminary data.</text>
</comment>
<dbReference type="InterPro" id="IPR001680">
    <property type="entry name" value="WD40_rpt"/>
</dbReference>
<dbReference type="Gene3D" id="2.130.10.10">
    <property type="entry name" value="YVTN repeat-like/Quinoprotein amine dehydrogenase"/>
    <property type="match status" value="1"/>
</dbReference>
<dbReference type="Pfam" id="PF00400">
    <property type="entry name" value="WD40"/>
    <property type="match status" value="3"/>
</dbReference>
<dbReference type="InterPro" id="IPR019775">
    <property type="entry name" value="WD40_repeat_CS"/>
</dbReference>
<dbReference type="GO" id="GO:0008352">
    <property type="term" value="C:katanin complex"/>
    <property type="evidence" value="ECO:0007669"/>
    <property type="project" value="TreeGrafter"/>
</dbReference>
<dbReference type="AlphaFoldDB" id="A0A6A3CVB5"/>
<dbReference type="SUPFAM" id="SSF50978">
    <property type="entry name" value="WD40 repeat-like"/>
    <property type="match status" value="1"/>
</dbReference>
<feature type="repeat" description="WD" evidence="3">
    <location>
        <begin position="154"/>
        <end position="195"/>
    </location>
</feature>
<dbReference type="PROSITE" id="PS50294">
    <property type="entry name" value="WD_REPEATS_REGION"/>
    <property type="match status" value="1"/>
</dbReference>
<dbReference type="PROSITE" id="PS50082">
    <property type="entry name" value="WD_REPEATS_2"/>
    <property type="match status" value="2"/>
</dbReference>
<keyword evidence="5" id="KW-1185">Reference proteome</keyword>
<evidence type="ECO:0000256" key="3">
    <source>
        <dbReference type="PROSITE-ProRule" id="PRU00221"/>
    </source>
</evidence>
<dbReference type="PROSITE" id="PS00678">
    <property type="entry name" value="WD_REPEATS_1"/>
    <property type="match status" value="1"/>
</dbReference>
<dbReference type="PANTHER" id="PTHR19845:SF15">
    <property type="entry name" value="KATANIN P80 WD40 REPEAT-CONTAINING SUBUNIT B1 HOMOLOG KTN80.2"/>
    <property type="match status" value="1"/>
</dbReference>
<keyword evidence="1 3" id="KW-0853">WD repeat</keyword>
<name>A0A6A3CVB5_HIBSY</name>
<dbReference type="EMBL" id="VEPZ02000123">
    <property type="protein sequence ID" value="KAE8733230.1"/>
    <property type="molecule type" value="Genomic_DNA"/>
</dbReference>
<dbReference type="Proteomes" id="UP000436088">
    <property type="component" value="Unassembled WGS sequence"/>
</dbReference>
<dbReference type="PANTHER" id="PTHR19845">
    <property type="entry name" value="KATANIN P80 SUBUNIT"/>
    <property type="match status" value="1"/>
</dbReference>